<dbReference type="PANTHER" id="PTHR12357:SF3">
    <property type="entry name" value="YTH DOMAIN-CONTAINING PROTEIN 1"/>
    <property type="match status" value="1"/>
</dbReference>
<name>A0A8H6VYP5_MYCCL</name>
<feature type="domain" description="YTH" evidence="2">
    <location>
        <begin position="359"/>
        <end position="596"/>
    </location>
</feature>
<sequence length="602" mass="66252">MLAPIRRNLPGTVARIQGPYTDIDRVRQDSVKDYFSYPAAVEQSTSPENVPPPHHDFESATSIYLGFPTLATMPTDPQAPWLTYPAAVELSSRGNLLPASIYDGFPTLVVVPSPPRSAQSLLEQHGPLLSNYDQQYRPQDDLEARFWHTQADFLPSRPADASIPSSSAMQARQHAPPIVLPSSSPTASALPPSGPFPSPEGGSPPPDRSAWAMWVGNVPRDATYEELWDFFLCQERKRSRKGKAAVSPLSPTTKTLQEVPNAAGVLSIFLILQSSCAFVNYDSPPHLFAALERFDGAMLRPDNRKCRPLVCRARRPQDGARRGSVLGQHGTNMHARWIKERHGHDMVITDDVLRWFFPQRYFLLKSRTLNNLDLSTETGLWATQQHNEGVLNEAFRTSRDVYLVFSVNKSGEFYGFARMAGPIGEGAQAHAPVSWTRKVSNPSASSTAALRLNPSPDQDLVASPETTPHARRSPDISPASPTVDQADRLFSRMNLAESEGAPTRGEHPTSTAQLDEDALARAQGSAEDADADDDTSLSDRSGWGTEFAVTWLRVDGLSFTHTRGLKNKWNYNRDVKISRDGTELEPNVGKALVDLWSGQAVA</sequence>
<dbReference type="SUPFAM" id="SSF54928">
    <property type="entry name" value="RNA-binding domain, RBD"/>
    <property type="match status" value="1"/>
</dbReference>
<dbReference type="GO" id="GO:0003729">
    <property type="term" value="F:mRNA binding"/>
    <property type="evidence" value="ECO:0007669"/>
    <property type="project" value="TreeGrafter"/>
</dbReference>
<dbReference type="InterPro" id="IPR035979">
    <property type="entry name" value="RBD_domain_sf"/>
</dbReference>
<dbReference type="Proteomes" id="UP000613580">
    <property type="component" value="Unassembled WGS sequence"/>
</dbReference>
<dbReference type="GO" id="GO:0000398">
    <property type="term" value="P:mRNA splicing, via spliceosome"/>
    <property type="evidence" value="ECO:0007669"/>
    <property type="project" value="TreeGrafter"/>
</dbReference>
<comment type="caution">
    <text evidence="3">The sequence shown here is derived from an EMBL/GenBank/DDBJ whole genome shotgun (WGS) entry which is preliminary data.</text>
</comment>
<feature type="compositionally biased region" description="Polar residues" evidence="1">
    <location>
        <begin position="438"/>
        <end position="448"/>
    </location>
</feature>
<reference evidence="3" key="1">
    <citation type="submission" date="2020-05" db="EMBL/GenBank/DDBJ databases">
        <title>Mycena genomes resolve the evolution of fungal bioluminescence.</title>
        <authorList>
            <person name="Tsai I.J."/>
        </authorList>
    </citation>
    <scope>NUCLEOTIDE SEQUENCE</scope>
    <source>
        <strain evidence="3">110903Hualien_Pintung</strain>
    </source>
</reference>
<evidence type="ECO:0000259" key="2">
    <source>
        <dbReference type="PROSITE" id="PS50882"/>
    </source>
</evidence>
<dbReference type="InterPro" id="IPR045168">
    <property type="entry name" value="YTH_prot"/>
</dbReference>
<feature type="compositionally biased region" description="Low complexity" evidence="1">
    <location>
        <begin position="180"/>
        <end position="191"/>
    </location>
</feature>
<dbReference type="Gene3D" id="3.30.70.330">
    <property type="match status" value="1"/>
</dbReference>
<dbReference type="CDD" id="cd21134">
    <property type="entry name" value="YTH"/>
    <property type="match status" value="1"/>
</dbReference>
<keyword evidence="4" id="KW-1185">Reference proteome</keyword>
<organism evidence="3 4">
    <name type="scientific">Mycena chlorophos</name>
    <name type="common">Agaric fungus</name>
    <name type="synonym">Agaricus chlorophos</name>
    <dbReference type="NCBI Taxonomy" id="658473"/>
    <lineage>
        <taxon>Eukaryota</taxon>
        <taxon>Fungi</taxon>
        <taxon>Dikarya</taxon>
        <taxon>Basidiomycota</taxon>
        <taxon>Agaricomycotina</taxon>
        <taxon>Agaricomycetes</taxon>
        <taxon>Agaricomycetidae</taxon>
        <taxon>Agaricales</taxon>
        <taxon>Marasmiineae</taxon>
        <taxon>Mycenaceae</taxon>
        <taxon>Mycena</taxon>
    </lineage>
</organism>
<dbReference type="Pfam" id="PF04146">
    <property type="entry name" value="YTH"/>
    <property type="match status" value="1"/>
</dbReference>
<feature type="region of interest" description="Disordered" evidence="1">
    <location>
        <begin position="438"/>
        <end position="483"/>
    </location>
</feature>
<evidence type="ECO:0000256" key="1">
    <source>
        <dbReference type="SAM" id="MobiDB-lite"/>
    </source>
</evidence>
<dbReference type="OrthoDB" id="6103986at2759"/>
<dbReference type="Gene3D" id="3.10.590.10">
    <property type="entry name" value="ph1033 like domains"/>
    <property type="match status" value="2"/>
</dbReference>
<feature type="region of interest" description="Disordered" evidence="1">
    <location>
        <begin position="520"/>
        <end position="540"/>
    </location>
</feature>
<dbReference type="GO" id="GO:1990247">
    <property type="term" value="F:N6-methyladenosine-containing RNA reader activity"/>
    <property type="evidence" value="ECO:0007669"/>
    <property type="project" value="TreeGrafter"/>
</dbReference>
<dbReference type="PROSITE" id="PS50882">
    <property type="entry name" value="YTH"/>
    <property type="match status" value="1"/>
</dbReference>
<proteinExistence type="predicted"/>
<feature type="region of interest" description="Disordered" evidence="1">
    <location>
        <begin position="157"/>
        <end position="208"/>
    </location>
</feature>
<feature type="compositionally biased region" description="Acidic residues" evidence="1">
    <location>
        <begin position="527"/>
        <end position="536"/>
    </location>
</feature>
<accession>A0A8H6VYP5</accession>
<evidence type="ECO:0000313" key="4">
    <source>
        <dbReference type="Proteomes" id="UP000613580"/>
    </source>
</evidence>
<dbReference type="GO" id="GO:0000381">
    <property type="term" value="P:regulation of alternative mRNA splicing, via spliceosome"/>
    <property type="evidence" value="ECO:0007669"/>
    <property type="project" value="TreeGrafter"/>
</dbReference>
<dbReference type="GO" id="GO:0005654">
    <property type="term" value="C:nucleoplasm"/>
    <property type="evidence" value="ECO:0007669"/>
    <property type="project" value="TreeGrafter"/>
</dbReference>
<dbReference type="EMBL" id="JACAZE010000016">
    <property type="protein sequence ID" value="KAF7296701.1"/>
    <property type="molecule type" value="Genomic_DNA"/>
</dbReference>
<dbReference type="InterPro" id="IPR012677">
    <property type="entry name" value="Nucleotide-bd_a/b_plait_sf"/>
</dbReference>
<evidence type="ECO:0000313" key="3">
    <source>
        <dbReference type="EMBL" id="KAF7296701.1"/>
    </source>
</evidence>
<dbReference type="InterPro" id="IPR007275">
    <property type="entry name" value="YTH_domain"/>
</dbReference>
<dbReference type="PANTHER" id="PTHR12357">
    <property type="entry name" value="YTH YT521-B HOMOLOGY DOMAIN-CONTAINING"/>
    <property type="match status" value="1"/>
</dbReference>
<feature type="compositionally biased region" description="Pro residues" evidence="1">
    <location>
        <begin position="192"/>
        <end position="207"/>
    </location>
</feature>
<protein>
    <recommendedName>
        <fullName evidence="2">YTH domain-containing protein</fullName>
    </recommendedName>
</protein>
<gene>
    <name evidence="3" type="ORF">HMN09_01079200</name>
</gene>
<dbReference type="AlphaFoldDB" id="A0A8H6VYP5"/>